<accession>A0A424YF78</accession>
<protein>
    <submittedName>
        <fullName evidence="1">Uncharacterized protein</fullName>
    </submittedName>
</protein>
<proteinExistence type="predicted"/>
<dbReference type="InterPro" id="IPR029044">
    <property type="entry name" value="Nucleotide-diphossugar_trans"/>
</dbReference>
<reference evidence="1 2" key="1">
    <citation type="submission" date="2018-08" db="EMBL/GenBank/DDBJ databases">
        <title>The metabolism and importance of syntrophic acetate oxidation coupled to methane or sulfide production in haloalkaline environments.</title>
        <authorList>
            <person name="Timmers P.H.A."/>
            <person name="Vavourakis C.D."/>
            <person name="Sorokin D.Y."/>
            <person name="Sinninghe Damste J.S."/>
            <person name="Muyzer G."/>
            <person name="Stams A.J.M."/>
            <person name="Plugge C.M."/>
        </authorList>
    </citation>
    <scope>NUCLEOTIDE SEQUENCE [LARGE SCALE GENOMIC DNA]</scope>
    <source>
        <strain evidence="1">MSAO_Bac1</strain>
    </source>
</reference>
<gene>
    <name evidence="1" type="ORF">D5R97_04540</name>
</gene>
<comment type="caution">
    <text evidence="1">The sequence shown here is derived from an EMBL/GenBank/DDBJ whole genome shotgun (WGS) entry which is preliminary data.</text>
</comment>
<evidence type="ECO:0000313" key="2">
    <source>
        <dbReference type="Proteomes" id="UP000285138"/>
    </source>
</evidence>
<dbReference type="AlphaFoldDB" id="A0A424YF78"/>
<name>A0A424YF78_9FIRM</name>
<dbReference type="SUPFAM" id="SSF53448">
    <property type="entry name" value="Nucleotide-diphospho-sugar transferases"/>
    <property type="match status" value="1"/>
</dbReference>
<dbReference type="Proteomes" id="UP000285138">
    <property type="component" value="Unassembled WGS sequence"/>
</dbReference>
<evidence type="ECO:0000313" key="1">
    <source>
        <dbReference type="EMBL" id="RQD76316.1"/>
    </source>
</evidence>
<organism evidence="1 2">
    <name type="scientific">Candidatus Syntrophonatronum acetioxidans</name>
    <dbReference type="NCBI Taxonomy" id="1795816"/>
    <lineage>
        <taxon>Bacteria</taxon>
        <taxon>Bacillati</taxon>
        <taxon>Bacillota</taxon>
        <taxon>Clostridia</taxon>
        <taxon>Eubacteriales</taxon>
        <taxon>Syntrophomonadaceae</taxon>
        <taxon>Candidatus Syntrophonatronum</taxon>
    </lineage>
</organism>
<dbReference type="EMBL" id="QZAA01000122">
    <property type="protein sequence ID" value="RQD76316.1"/>
    <property type="molecule type" value="Genomic_DNA"/>
</dbReference>
<sequence>MVEKVNAVIFEGGNPVSSIEKLMTQVRYAILLDNIIKINKVREIDKVFLCTNYPKLASEASSLGVEVIQTSTEEFHFGKALQGIINDYSLENVFYVGGASVPLIQPEEMSRICQILMSRSPVLLSNNSQSADLVAFRPAHLINKINLPGMDNMLANILRDEAGFELELMPMSLGVSFDLDTPTDILVLAASSFAGERTREVIDKLDLDLDRVLRAKKVMAGYYEDIILMGRVGAPVIAHINTNLKCRLRIFSEERGMKALGRLDQGEVEAMMGFFMEEVGISKFFRYMERVAACAFIDSRVLFAHYKFNFSEQERFYSDLGKYQELENPFLREFTRESVESCIPIVLGGHSLISGGLWALADEISKGNLSY</sequence>